<dbReference type="PANTHER" id="PTHR23020">
    <property type="entry name" value="UNCHARACTERIZED NUCLEAR HORMONE RECEPTOR-RELATED"/>
    <property type="match status" value="1"/>
</dbReference>
<dbReference type="InterPro" id="IPR012877">
    <property type="entry name" value="Dhs-27"/>
</dbReference>
<protein>
    <submittedName>
        <fullName evidence="3">CHK kinase-like domain-containing protein</fullName>
    </submittedName>
</protein>
<dbReference type="WBParaSite" id="PSAMB.scaffold1971size26338.g15838.t1">
    <property type="protein sequence ID" value="PSAMB.scaffold1971size26338.g15838.t1"/>
    <property type="gene ID" value="PSAMB.scaffold1971size26338.g15838"/>
</dbReference>
<evidence type="ECO:0000313" key="2">
    <source>
        <dbReference type="Proteomes" id="UP000887566"/>
    </source>
</evidence>
<dbReference type="AlphaFoldDB" id="A0A914VHF0"/>
<reference evidence="3" key="1">
    <citation type="submission" date="2022-11" db="UniProtKB">
        <authorList>
            <consortium name="WormBaseParasite"/>
        </authorList>
    </citation>
    <scope>IDENTIFICATION</scope>
</reference>
<accession>A0A914VHF0</accession>
<evidence type="ECO:0000259" key="1">
    <source>
        <dbReference type="SMART" id="SM00587"/>
    </source>
</evidence>
<keyword evidence="2" id="KW-1185">Reference proteome</keyword>
<sequence>MASETCTTESQGLFDTSVTLKAIEKKLQQALNTSAVFGANATTTQIARGQGFLSVMVRLKPDWQGNNTDELPTSFVVKIPSSISVLKMSKEINLDDMMKDYQTDAQFTADAHVNGIEKYLRVGHASEIAFYELVNQEQLKMKVPKCFYLQNYGPSGENGLLVMKDLCDIAATKPINEGLSIEAIKEVLENLAEVHAYSLQNDQWLHNDKLKATHSRFQKENGDNFNGLNISTMDKFKKEHPSLFDPLIDRLREEYLEEFDLGFLDTMHEELGLPPVLTHGDLWMNNMMWRKADGRKGTTDELVAIVDWQIVHPGCIGEDFVRLMCSSVDPAVRREHLTNFMEFYHASLKSKLGKEPPFTVEQIIYAYKRIFRYGLVMLIPNFLGFIQPEFGMMDSEDIDKSINTVLERVKCLIEDLYVYEDELGLNK</sequence>
<name>A0A914VHF0_9BILA</name>
<dbReference type="PANTHER" id="PTHR23020:SF41">
    <property type="entry name" value="AMINOGLYCOSIDE PHOSPHOTRANSFERASE DOMAIN-CONTAINING PROTEIN"/>
    <property type="match status" value="1"/>
</dbReference>
<dbReference type="InterPro" id="IPR011009">
    <property type="entry name" value="Kinase-like_dom_sf"/>
</dbReference>
<proteinExistence type="predicted"/>
<dbReference type="InterPro" id="IPR015897">
    <property type="entry name" value="CHK_kinase-like"/>
</dbReference>
<dbReference type="Proteomes" id="UP000887566">
    <property type="component" value="Unplaced"/>
</dbReference>
<evidence type="ECO:0000313" key="3">
    <source>
        <dbReference type="WBParaSite" id="PSAMB.scaffold1971size26338.g15838.t1"/>
    </source>
</evidence>
<dbReference type="Gene3D" id="3.90.1200.10">
    <property type="match status" value="1"/>
</dbReference>
<dbReference type="SMART" id="SM00587">
    <property type="entry name" value="CHK"/>
    <property type="match status" value="1"/>
</dbReference>
<organism evidence="2 3">
    <name type="scientific">Plectus sambesii</name>
    <dbReference type="NCBI Taxonomy" id="2011161"/>
    <lineage>
        <taxon>Eukaryota</taxon>
        <taxon>Metazoa</taxon>
        <taxon>Ecdysozoa</taxon>
        <taxon>Nematoda</taxon>
        <taxon>Chromadorea</taxon>
        <taxon>Plectida</taxon>
        <taxon>Plectina</taxon>
        <taxon>Plectoidea</taxon>
        <taxon>Plectidae</taxon>
        <taxon>Plectus</taxon>
    </lineage>
</organism>
<dbReference type="Pfam" id="PF07914">
    <property type="entry name" value="DUF1679"/>
    <property type="match status" value="1"/>
</dbReference>
<feature type="domain" description="CHK kinase-like" evidence="1">
    <location>
        <begin position="161"/>
        <end position="354"/>
    </location>
</feature>
<dbReference type="InterPro" id="IPR052961">
    <property type="entry name" value="Oxido-Kinase-like_Enzymes"/>
</dbReference>
<dbReference type="SUPFAM" id="SSF56112">
    <property type="entry name" value="Protein kinase-like (PK-like)"/>
    <property type="match status" value="1"/>
</dbReference>